<organism evidence="1 2">
    <name type="scientific">Gelidibacter salicanalis</name>
    <dbReference type="NCBI Taxonomy" id="291193"/>
    <lineage>
        <taxon>Bacteria</taxon>
        <taxon>Pseudomonadati</taxon>
        <taxon>Bacteroidota</taxon>
        <taxon>Flavobacteriia</taxon>
        <taxon>Flavobacteriales</taxon>
        <taxon>Flavobacteriaceae</taxon>
        <taxon>Gelidibacter</taxon>
    </lineage>
</organism>
<evidence type="ECO:0000313" key="2">
    <source>
        <dbReference type="Proteomes" id="UP000662373"/>
    </source>
</evidence>
<proteinExistence type="predicted"/>
<dbReference type="EMBL" id="JAEHJZ010000047">
    <property type="protein sequence ID" value="MBJ7882470.1"/>
    <property type="molecule type" value="Genomic_DNA"/>
</dbReference>
<gene>
    <name evidence="1" type="ORF">JEM65_17685</name>
</gene>
<sequence length="272" mass="31584">MRQIIMDIDNLQRNFEGYLSTSTLWNDVVFGLEPYTLKTLSFQHFTDTSVAHLRLGKMIERFVSHQLAADPSCTILAENIQIQDGKLTIGEMDALLLTEAGPVHLEIIYKFYLYDPHEAATELTPWIGPNRKDTLLQKLTKLKEKQLPLLYHPKTQPVLKHLGITVANIKQQVLFKAQLFLPLNFTGQAFDQLNAACVEGFYVKRDDLHQFKAAQFYIPEKRDWIMAADDTVEWMNYDGFNGKVTRWLDEERSPLCWLKVGTTLKKFFVVWW</sequence>
<keyword evidence="2" id="KW-1185">Reference proteome</keyword>
<evidence type="ECO:0000313" key="1">
    <source>
        <dbReference type="EMBL" id="MBJ7882470.1"/>
    </source>
</evidence>
<dbReference type="AlphaFoldDB" id="A0A934KUX4"/>
<dbReference type="Pfam" id="PF08907">
    <property type="entry name" value="DUF1853"/>
    <property type="match status" value="1"/>
</dbReference>
<name>A0A934KUX4_9FLAO</name>
<dbReference type="InterPro" id="IPR015003">
    <property type="entry name" value="DUF1853"/>
</dbReference>
<comment type="caution">
    <text evidence="1">The sequence shown here is derived from an EMBL/GenBank/DDBJ whole genome shotgun (WGS) entry which is preliminary data.</text>
</comment>
<accession>A0A934KUX4</accession>
<dbReference type="Proteomes" id="UP000662373">
    <property type="component" value="Unassembled WGS sequence"/>
</dbReference>
<reference evidence="1 2" key="1">
    <citation type="submission" date="2020-09" db="EMBL/GenBank/DDBJ databases">
        <title>Draft genome of Gelidibacter salicanalis PAMC21136.</title>
        <authorList>
            <person name="Park H."/>
        </authorList>
    </citation>
    <scope>NUCLEOTIDE SEQUENCE [LARGE SCALE GENOMIC DNA]</scope>
    <source>
        <strain evidence="1 2">PAMC21136</strain>
    </source>
</reference>
<protein>
    <submittedName>
        <fullName evidence="1">DUF1853 family protein</fullName>
    </submittedName>
</protein>